<organism evidence="1">
    <name type="scientific">marine sediment metagenome</name>
    <dbReference type="NCBI Taxonomy" id="412755"/>
    <lineage>
        <taxon>unclassified sequences</taxon>
        <taxon>metagenomes</taxon>
        <taxon>ecological metagenomes</taxon>
    </lineage>
</organism>
<accession>X1TKU5</accession>
<sequence>QGGDSLLLQIDVFCKDKDKAGDPVSGGTHCGVISEAVTAAMDEADIEANGYSNIFCQREGPPRDLFEEDVEVYHHVLEYRIQLGKAKT</sequence>
<name>X1TKU5_9ZZZZ</name>
<feature type="non-terminal residue" evidence="1">
    <location>
        <position position="1"/>
    </location>
</feature>
<gene>
    <name evidence="1" type="ORF">S12H4_37702</name>
</gene>
<proteinExistence type="predicted"/>
<dbReference type="EMBL" id="BARW01022624">
    <property type="protein sequence ID" value="GAI88200.1"/>
    <property type="molecule type" value="Genomic_DNA"/>
</dbReference>
<evidence type="ECO:0000313" key="1">
    <source>
        <dbReference type="EMBL" id="GAI88200.1"/>
    </source>
</evidence>
<reference evidence="1" key="1">
    <citation type="journal article" date="2014" name="Front. Microbiol.">
        <title>High frequency of phylogenetically diverse reductive dehalogenase-homologous genes in deep subseafloor sedimentary metagenomes.</title>
        <authorList>
            <person name="Kawai M."/>
            <person name="Futagami T."/>
            <person name="Toyoda A."/>
            <person name="Takaki Y."/>
            <person name="Nishi S."/>
            <person name="Hori S."/>
            <person name="Arai W."/>
            <person name="Tsubouchi T."/>
            <person name="Morono Y."/>
            <person name="Uchiyama I."/>
            <person name="Ito T."/>
            <person name="Fujiyama A."/>
            <person name="Inagaki F."/>
            <person name="Takami H."/>
        </authorList>
    </citation>
    <scope>NUCLEOTIDE SEQUENCE</scope>
    <source>
        <strain evidence="1">Expedition CK06-06</strain>
    </source>
</reference>
<dbReference type="AlphaFoldDB" id="X1TKU5"/>
<comment type="caution">
    <text evidence="1">The sequence shown here is derived from an EMBL/GenBank/DDBJ whole genome shotgun (WGS) entry which is preliminary data.</text>
</comment>
<protein>
    <submittedName>
        <fullName evidence="1">Uncharacterized protein</fullName>
    </submittedName>
</protein>